<dbReference type="Proteomes" id="UP000265566">
    <property type="component" value="Chromosome 2"/>
</dbReference>
<proteinExistence type="predicted"/>
<dbReference type="Gramene" id="rna9842">
    <property type="protein sequence ID" value="RHN73942.1"/>
    <property type="gene ID" value="gene9842"/>
</dbReference>
<organism evidence="2">
    <name type="scientific">Medicago truncatula</name>
    <name type="common">Barrel medic</name>
    <name type="synonym">Medicago tribuloides</name>
    <dbReference type="NCBI Taxonomy" id="3880"/>
    <lineage>
        <taxon>Eukaryota</taxon>
        <taxon>Viridiplantae</taxon>
        <taxon>Streptophyta</taxon>
        <taxon>Embryophyta</taxon>
        <taxon>Tracheophyta</taxon>
        <taxon>Spermatophyta</taxon>
        <taxon>Magnoliopsida</taxon>
        <taxon>eudicotyledons</taxon>
        <taxon>Gunneridae</taxon>
        <taxon>Pentapetalae</taxon>
        <taxon>rosids</taxon>
        <taxon>fabids</taxon>
        <taxon>Fabales</taxon>
        <taxon>Fabaceae</taxon>
        <taxon>Papilionoideae</taxon>
        <taxon>50 kb inversion clade</taxon>
        <taxon>NPAAA clade</taxon>
        <taxon>Hologalegina</taxon>
        <taxon>IRL clade</taxon>
        <taxon>Trifolieae</taxon>
        <taxon>Medicago</taxon>
    </lineage>
</organism>
<comment type="caution">
    <text evidence="2">The sequence shown here is derived from an EMBL/GenBank/DDBJ whole genome shotgun (WGS) entry which is preliminary data.</text>
</comment>
<protein>
    <recommendedName>
        <fullName evidence="3">Transmembrane protein</fullName>
    </recommendedName>
</protein>
<gene>
    <name evidence="2" type="ORF">MtrunA17_Chr2g0304081</name>
</gene>
<name>A0A396J9E8_MEDTR</name>
<dbReference type="AlphaFoldDB" id="A0A396J9E8"/>
<sequence>MMDFIVLHNRLIIHFFVIYLAGYGKIDNFKCKFRFIVWFIFGPTDHAKDMPLVCQLMNFCKDHANLCPMQVMEVKKELKDKF</sequence>
<keyword evidence="1" id="KW-0812">Transmembrane</keyword>
<evidence type="ECO:0000256" key="1">
    <source>
        <dbReference type="SAM" id="Phobius"/>
    </source>
</evidence>
<keyword evidence="1" id="KW-0472">Membrane</keyword>
<reference evidence="2" key="1">
    <citation type="journal article" date="2018" name="Nat. Plants">
        <title>Whole-genome landscape of Medicago truncatula symbiotic genes.</title>
        <authorList>
            <person name="Pecrix Y."/>
            <person name="Gamas P."/>
            <person name="Carrere S."/>
        </authorList>
    </citation>
    <scope>NUCLEOTIDE SEQUENCE</scope>
    <source>
        <tissue evidence="2">Leaves</tissue>
    </source>
</reference>
<keyword evidence="1" id="KW-1133">Transmembrane helix</keyword>
<accession>A0A396J9E8</accession>
<feature type="transmembrane region" description="Helical" evidence="1">
    <location>
        <begin position="6"/>
        <end position="24"/>
    </location>
</feature>
<dbReference type="EMBL" id="PSQE01000002">
    <property type="protein sequence ID" value="RHN73942.1"/>
    <property type="molecule type" value="Genomic_DNA"/>
</dbReference>
<evidence type="ECO:0008006" key="3">
    <source>
        <dbReference type="Google" id="ProtNLM"/>
    </source>
</evidence>
<evidence type="ECO:0000313" key="2">
    <source>
        <dbReference type="EMBL" id="RHN73942.1"/>
    </source>
</evidence>